<name>A0A1Y5U0C4_9PROT</name>
<organism evidence="1 2">
    <name type="scientific">Oceanibacterium hippocampi</name>
    <dbReference type="NCBI Taxonomy" id="745714"/>
    <lineage>
        <taxon>Bacteria</taxon>
        <taxon>Pseudomonadati</taxon>
        <taxon>Pseudomonadota</taxon>
        <taxon>Alphaproteobacteria</taxon>
        <taxon>Sneathiellales</taxon>
        <taxon>Sneathiellaceae</taxon>
        <taxon>Oceanibacterium</taxon>
    </lineage>
</organism>
<dbReference type="EMBL" id="FWFR01000003">
    <property type="protein sequence ID" value="SLN73393.1"/>
    <property type="molecule type" value="Genomic_DNA"/>
</dbReference>
<evidence type="ECO:0000313" key="2">
    <source>
        <dbReference type="Proteomes" id="UP000193200"/>
    </source>
</evidence>
<protein>
    <submittedName>
        <fullName evidence="1">Uncharacterized protein</fullName>
    </submittedName>
</protein>
<accession>A0A1Y5U0C4</accession>
<dbReference type="Proteomes" id="UP000193200">
    <property type="component" value="Unassembled WGS sequence"/>
</dbReference>
<dbReference type="OrthoDB" id="7351144at2"/>
<dbReference type="InParanoid" id="A0A1Y5U0C4"/>
<keyword evidence="2" id="KW-1185">Reference proteome</keyword>
<gene>
    <name evidence="1" type="ORF">OCH7691_03600</name>
</gene>
<sequence>MSSQKFSFEVLAQSGTNWTLVNTLRDKEAAIADAKARRTQGRFKAVRVVKTSFDETENIFKETEVFFEGDKRKASKHDDEDAGVACWKPDDFYSITGRDSIRRYLKESLDRWGIIPLELLHHIEHFERLEDTGTIMQGAVQRAAIAQARESGQDLRKRMLEIYNLINAAADILRKDFKKGDLKKLQGDDINGLVDALAGDSRRGYLFQCAMAIELFEIKGVRTKLNRVLSLFARCDRKEAYPFFDMLLAEFFDGMSNLSELFGQEGELGTAVLGLADIAIGKGRTDEGGGEMLPGITQLAERIADGGMNHTRDALLGRVYAALRGKKEMRAGVVDDILFNSEMLDRLRLDDGEYAGGEKLMEVLKERSERLITAFAIERLLGECENPAQRAERLLQIEPGIVGGTNKRTLAGYIKPLIGSADNEIFFVKENGNVFDRLRWLCRAEAAVVDSGFDELNRRHLCDRLDEIAVKILASEKLLARLEGKGDNFVETGLALLRFCASGLLTDGNAKRMAKQRTLVYLKKPGFLSGLMGSYDGEAAMAQGLKEFQGLLAAAKIDAS</sequence>
<evidence type="ECO:0000313" key="1">
    <source>
        <dbReference type="EMBL" id="SLN73393.1"/>
    </source>
</evidence>
<proteinExistence type="predicted"/>
<dbReference type="RefSeq" id="WP_085884932.1">
    <property type="nucleotide sequence ID" value="NZ_FWFR01000003.1"/>
</dbReference>
<dbReference type="AlphaFoldDB" id="A0A1Y5U0C4"/>
<reference evidence="1 2" key="1">
    <citation type="submission" date="2017-03" db="EMBL/GenBank/DDBJ databases">
        <authorList>
            <person name="Afonso C.L."/>
            <person name="Miller P.J."/>
            <person name="Scott M.A."/>
            <person name="Spackman E."/>
            <person name="Goraichik I."/>
            <person name="Dimitrov K.M."/>
            <person name="Suarez D.L."/>
            <person name="Swayne D.E."/>
        </authorList>
    </citation>
    <scope>NUCLEOTIDE SEQUENCE [LARGE SCALE GENOMIC DNA]</scope>
    <source>
        <strain evidence="1 2">CECT 7691</strain>
    </source>
</reference>